<geneLocation type="plasmid" evidence="2">
    <name>pMk2240B</name>
</geneLocation>
<feature type="compositionally biased region" description="Acidic residues" evidence="1">
    <location>
        <begin position="443"/>
        <end position="453"/>
    </location>
</feature>
<reference evidence="2" key="1">
    <citation type="submission" date="2024-06" db="EMBL/GenBank/DDBJ databases">
        <title>Mesorhizobium karijinii sp. nov., a symbiont of the iconic Swainsona formosa from arid Australia.</title>
        <authorList>
            <person name="Hill Y.J."/>
            <person name="Watkin E.L.J."/>
            <person name="O'Hara G.W."/>
            <person name="Terpolilli J."/>
            <person name="Tye M.L."/>
            <person name="Kohlmeier M.G."/>
        </authorList>
    </citation>
    <scope>NUCLEOTIDE SEQUENCE</scope>
    <source>
        <strain evidence="2">WSM2240</strain>
        <plasmid evidence="2">pMk2240B</plasmid>
    </source>
</reference>
<gene>
    <name evidence="2" type="ORF">ABVK50_29120</name>
</gene>
<protein>
    <submittedName>
        <fullName evidence="2">Uncharacterized protein</fullName>
    </submittedName>
</protein>
<evidence type="ECO:0000313" key="2">
    <source>
        <dbReference type="EMBL" id="XCG52037.1"/>
    </source>
</evidence>
<dbReference type="EMBL" id="CP159255">
    <property type="protein sequence ID" value="XCG52037.1"/>
    <property type="molecule type" value="Genomic_DNA"/>
</dbReference>
<organism evidence="2">
    <name type="scientific">Mesorhizobium sp. WSM2240</name>
    <dbReference type="NCBI Taxonomy" id="3228851"/>
    <lineage>
        <taxon>Bacteria</taxon>
        <taxon>Pseudomonadati</taxon>
        <taxon>Pseudomonadota</taxon>
        <taxon>Alphaproteobacteria</taxon>
        <taxon>Hyphomicrobiales</taxon>
        <taxon>Phyllobacteriaceae</taxon>
        <taxon>Mesorhizobium</taxon>
    </lineage>
</organism>
<feature type="region of interest" description="Disordered" evidence="1">
    <location>
        <begin position="424"/>
        <end position="465"/>
    </location>
</feature>
<accession>A0AAU8D1B1</accession>
<evidence type="ECO:0000256" key="1">
    <source>
        <dbReference type="SAM" id="MobiDB-lite"/>
    </source>
</evidence>
<feature type="region of interest" description="Disordered" evidence="1">
    <location>
        <begin position="2180"/>
        <end position="2200"/>
    </location>
</feature>
<feature type="region of interest" description="Disordered" evidence="1">
    <location>
        <begin position="830"/>
        <end position="854"/>
    </location>
</feature>
<feature type="compositionally biased region" description="Low complexity" evidence="1">
    <location>
        <begin position="839"/>
        <end position="854"/>
    </location>
</feature>
<keyword evidence="2" id="KW-0614">Plasmid</keyword>
<dbReference type="RefSeq" id="WP_353646190.1">
    <property type="nucleotide sequence ID" value="NZ_CP159255.1"/>
</dbReference>
<name>A0AAU8D1B1_9HYPH</name>
<sequence>MTINADDLIALFPSLYSRRDKGSSAAIKNRDWEALRVPRFRGIGPFWSFGMILDDQDGAVRRPRLDVLAEAGETIDLNATLGNLHKPLLLRTSLADLWSSRETRPSRARRSRLSVLAVDTFADGEEWPLPNDGSKSGFDNERSSALIFAPFGQFPKNEPSAFFMPAARLVSGEIWFTPQANYRPALLEALQLEEPGGEKDPKIALLPDGFGFKAGVRLPWIDEPLNAWIKVTTRPGVERDQPVLRLWRGRDPKLDDDWQRALDEFSQGFGKAKAGQDAPAWLSLATTERFAPELFFWPLEIREQVLLFRRKNKARSVSLEGRGFLAELGKGGPQIAVRPEVFEVGPGDDETLEITAHEEILVPVEDAEGLITLADPKPDGLTAIYRFHADGETLRLADRVGSEALSLAVPLLSNAARLREAMGFDEPRRASGDRQAPMPLVEEATEPEEGDDPDALRAVPGPKPAEPPSARLWLYTPLRNGWLHWPFPNATNEFLTFISENDGSDPPTRVERAVTSGLWRMQNVSGDLERAWALSLFNGMSVDLSLALARDGPLWKVKTADITLGGLSARFDGVLPVTAFAQRPERFLPEAADRALRASALTAVTPDTLVGEDDRLWRLDAEGMRVVVRLAGDGEALTLHPTSDGRRVGFRAGHRLELKVHWPTAAVDAESLFQPRGSEDSLPWLWQSHKVLGTVQTLPLAAAGEATNAPSGNREFAPLRRVQPNRVGPEVLDLRFSEPLEMTHSAVTYDPGEHLYQRPGATLPWDNEVGQAITTLPSVTLFVGGVVGKSLRLSDESWGDATLLNTSGEALAADIRYDIALADESFALATLPPPDPDPEAATGERGAASAAETGTMGAVFRPGPWNAPGGDTPDSAWFPVWVERSRQLALAAVYDRRMIAGESGGPGRLKNLFAETDYPLEKVSLEIGLGLSEPEGEYEGDETGVRLDYAGRMSLEFIGSLGMGTIELNGLPSAGDLMGIAGQFPRSEDHRAEVQLGTMQGDALIGGLWDQAGWKLAYQPQEPAAESVRFRKATREATEIAGGDVKVRGLDQIFLGSLRNTLDVRVGSDAAAPPLRLYFRDVPFGSTPGAGAQLTADLRDAFSQSETGWDRAANGLSPDLNHRLGFAWSLSQEGAGGHVLFGPFAFEPLAMIGALIADGTGRLEEARFEGRIKLVVPRPSDMGGDTGLAFLEGTGSATLTIARDVYGVLTASCAVPELDLPLSDSQAEDRFVARFRASEIVLGEGASSIEGQLVFPVGEAEVAVDVTADMARVATASTPSLVKAELGRLTVGEARLRLPPVNWAGTLSVDPVTASVGISTAFGAEKGRYVIRERYNLIEPGLMAEHSGSILQISGQELALSPTLTTRRDDDPLSDRMLAFNWQLPVGILPTPFCGAFDVLGGEGAALLLLGEYMSDGFKVTSVTHRARLSVSGEGATLELVYPSFDDRSETPSRVMLSGRLEVRNLHRFAKMDVTVDGAYLTATLNSAAPTFQHDLVARIEGAPVTLEDLHEGWLRLSAAVNHELSDAAGTDAKWTSHQLITLFSDRGLKGILTALLTQPGESVLTHAGTLGVDVTVKAHVVRSWAAMPYGLNKAQAEAVLAWLEADGGRRCFLEASAHHVLRPTGEAAPLNHLPLPAIGAFQDPAADIPPPFDTLVNITDDVKLRRSSRPGDGIELPPLDPAVAARIDARLAEARQEARADRIDLASALWKRRSEPRPRALFQGQTEAEVDAAWTWSDPEEFLGTADVSLRLSYWKTEGPVTAYTLAPGTWRDADFVSKELVGKTRSQDTIKTTAAYFKAWEMLGSPAQHLVPGSDDRGAASNHKDPAVGVSVRAASRDNSEITEIARIVLPVRALFDDPAQDGDDDGGAGISIRALEMARAKIGKWARDILAREAPWADVALVEADRLVGTAPFPLVIMSVDSSSPAQRRVRRAARAYRKGARPQHQRLAHPPRPAALTAGAAEGYLPFRAGSEILTDAFGALRLEGQTEVALTATAAVSGFGLGATAQRVVPAERLGTHQGFWISDRETIVPRPFEALPYLEADTVGVEITFALPPDPATGFPVALAPAASSGLYPKADPKAGSSPHRTYHLPPLQIQSQIGVRSGAWNTRRIGIDEVEADSTGGLAVTPAPQAPLIQRTPRPVELGVNDRTRASAFEPRHFDLASEPMAILHDRGQRITDPPDEEEPDPGGFGGEGETAVFLDAALKAGLDRRPRGRGALIVKLKAPKFALLGPDWQGEITLTRVAGFGAPPPDWSVKSAIIQVGENLYLGQGDGSLTGGDGTIQLVGFRKGGRSLLTDLLDLPGATPLTLRVLLSAPGIERQLVFGLYKTGGEAPLVDRAAFLRFDDPAYNDRLTGLPKLDRVPIPGTTGTELVFLGERNEVTPGDYLTLAAALVSTVPGNNPEAEFFALEEEIDKQIVRVLRLRRISGGAPIPMAIRAERRRPGTNTAVQLDLIPPDPNAEADFAIMSQSLYLYKIKNVDENLGERPLIAGDRLSIRLELGEGEAKEQAILRFDVVEKPRFPSNPAAFAFKSFLWEDKKHGAAADNLRRQLSVPLYARLAEPSVIELVDPRDMLRGIVRRRAIYYWRDFLQPSADGLNCRFALMKSGRTGATWLPNSIDDDWALLDSPSVQTSRSTD</sequence>
<proteinExistence type="predicted"/>